<keyword evidence="2" id="KW-1185">Reference proteome</keyword>
<evidence type="ECO:0000313" key="1">
    <source>
        <dbReference type="EMBL" id="RDX50644.1"/>
    </source>
</evidence>
<evidence type="ECO:0000313" key="2">
    <source>
        <dbReference type="Proteomes" id="UP000256964"/>
    </source>
</evidence>
<dbReference type="EMBL" id="KZ857398">
    <property type="protein sequence ID" value="RDX50644.1"/>
    <property type="molecule type" value="Genomic_DNA"/>
</dbReference>
<proteinExistence type="predicted"/>
<sequence length="62" mass="6875">MNASIARVARFDYQRAEGGDLARLLRTLRYAGVAHGHDPLLRLAVGAMWAYFASLASWGARR</sequence>
<dbReference type="AlphaFoldDB" id="A0A371DDL9"/>
<gene>
    <name evidence="1" type="ORF">OH76DRAFT_1555471</name>
</gene>
<name>A0A371DDL9_9APHY</name>
<protein>
    <submittedName>
        <fullName evidence="1">Uncharacterized protein</fullName>
    </submittedName>
</protein>
<reference evidence="1 2" key="1">
    <citation type="journal article" date="2018" name="Biotechnol. Biofuels">
        <title>Integrative visual omics of the white-rot fungus Polyporus brumalis exposes the biotechnological potential of its oxidative enzymes for delignifying raw plant biomass.</title>
        <authorList>
            <person name="Miyauchi S."/>
            <person name="Rancon A."/>
            <person name="Drula E."/>
            <person name="Hage H."/>
            <person name="Chaduli D."/>
            <person name="Favel A."/>
            <person name="Grisel S."/>
            <person name="Henrissat B."/>
            <person name="Herpoel-Gimbert I."/>
            <person name="Ruiz-Duenas F.J."/>
            <person name="Chevret D."/>
            <person name="Hainaut M."/>
            <person name="Lin J."/>
            <person name="Wang M."/>
            <person name="Pangilinan J."/>
            <person name="Lipzen A."/>
            <person name="Lesage-Meessen L."/>
            <person name="Navarro D."/>
            <person name="Riley R."/>
            <person name="Grigoriev I.V."/>
            <person name="Zhou S."/>
            <person name="Raouche S."/>
            <person name="Rosso M.N."/>
        </authorList>
    </citation>
    <scope>NUCLEOTIDE SEQUENCE [LARGE SCALE GENOMIC DNA]</scope>
    <source>
        <strain evidence="1 2">BRFM 1820</strain>
    </source>
</reference>
<organism evidence="1 2">
    <name type="scientific">Lentinus brumalis</name>
    <dbReference type="NCBI Taxonomy" id="2498619"/>
    <lineage>
        <taxon>Eukaryota</taxon>
        <taxon>Fungi</taxon>
        <taxon>Dikarya</taxon>
        <taxon>Basidiomycota</taxon>
        <taxon>Agaricomycotina</taxon>
        <taxon>Agaricomycetes</taxon>
        <taxon>Polyporales</taxon>
        <taxon>Polyporaceae</taxon>
        <taxon>Lentinus</taxon>
    </lineage>
</organism>
<accession>A0A371DDL9</accession>
<dbReference type="Proteomes" id="UP000256964">
    <property type="component" value="Unassembled WGS sequence"/>
</dbReference>